<dbReference type="PANTHER" id="PTHR43557:SF4">
    <property type="entry name" value="APOPTOSIS-INDUCING FACTOR 1, MITOCHONDRIAL"/>
    <property type="match status" value="1"/>
</dbReference>
<proteinExistence type="inferred from homology"/>
<accession>A0A5A8CYZ6</accession>
<dbReference type="GO" id="GO:0012501">
    <property type="term" value="P:programmed cell death"/>
    <property type="evidence" value="ECO:0007669"/>
    <property type="project" value="TreeGrafter"/>
</dbReference>
<feature type="domain" description="FAD/NAD(P)-binding" evidence="6">
    <location>
        <begin position="40"/>
        <end position="324"/>
    </location>
</feature>
<dbReference type="InterPro" id="IPR016156">
    <property type="entry name" value="FAD/NAD-linked_Rdtase_dimer_sf"/>
</dbReference>
<evidence type="ECO:0000313" key="8">
    <source>
        <dbReference type="Proteomes" id="UP000323011"/>
    </source>
</evidence>
<organism evidence="7 8">
    <name type="scientific">Cafeteria roenbergensis</name>
    <name type="common">Marine flagellate</name>
    <dbReference type="NCBI Taxonomy" id="33653"/>
    <lineage>
        <taxon>Eukaryota</taxon>
        <taxon>Sar</taxon>
        <taxon>Stramenopiles</taxon>
        <taxon>Bigyra</taxon>
        <taxon>Opalozoa</taxon>
        <taxon>Bicosoecida</taxon>
        <taxon>Cafeteriaceae</taxon>
        <taxon>Cafeteria</taxon>
    </lineage>
</organism>
<comment type="caution">
    <text evidence="7">The sequence shown here is derived from an EMBL/GenBank/DDBJ whole genome shotgun (WGS) entry which is preliminary data.</text>
</comment>
<dbReference type="InterPro" id="IPR023753">
    <property type="entry name" value="FAD/NAD-binding_dom"/>
</dbReference>
<evidence type="ECO:0000256" key="5">
    <source>
        <dbReference type="SAM" id="MobiDB-lite"/>
    </source>
</evidence>
<feature type="compositionally biased region" description="Low complexity" evidence="5">
    <location>
        <begin position="500"/>
        <end position="514"/>
    </location>
</feature>
<evidence type="ECO:0000256" key="3">
    <source>
        <dbReference type="ARBA" id="ARBA00022827"/>
    </source>
</evidence>
<dbReference type="GO" id="GO:0071949">
    <property type="term" value="F:FAD binding"/>
    <property type="evidence" value="ECO:0007669"/>
    <property type="project" value="TreeGrafter"/>
</dbReference>
<feature type="compositionally biased region" description="Acidic residues" evidence="5">
    <location>
        <begin position="461"/>
        <end position="480"/>
    </location>
</feature>
<evidence type="ECO:0000256" key="2">
    <source>
        <dbReference type="ARBA" id="ARBA00022630"/>
    </source>
</evidence>
<dbReference type="Gene3D" id="3.50.50.60">
    <property type="entry name" value="FAD/NAD(P)-binding domain"/>
    <property type="match status" value="2"/>
</dbReference>
<keyword evidence="8" id="KW-1185">Reference proteome</keyword>
<comment type="similarity">
    <text evidence="1">Belongs to the FAD-dependent oxidoreductase family.</text>
</comment>
<dbReference type="PANTHER" id="PTHR43557">
    <property type="entry name" value="APOPTOSIS-INDUCING FACTOR 1"/>
    <property type="match status" value="1"/>
</dbReference>
<keyword evidence="3" id="KW-0274">FAD</keyword>
<dbReference type="InterPro" id="IPR050446">
    <property type="entry name" value="FAD-oxidoreductase/Apoptosis"/>
</dbReference>
<dbReference type="Proteomes" id="UP000323011">
    <property type="component" value="Unassembled WGS sequence"/>
</dbReference>
<feature type="compositionally biased region" description="Low complexity" evidence="5">
    <location>
        <begin position="768"/>
        <end position="784"/>
    </location>
</feature>
<dbReference type="InterPro" id="IPR036188">
    <property type="entry name" value="FAD/NAD-bd_sf"/>
</dbReference>
<feature type="region of interest" description="Disordered" evidence="5">
    <location>
        <begin position="456"/>
        <end position="581"/>
    </location>
</feature>
<gene>
    <name evidence="7" type="ORF">FNF29_00318</name>
</gene>
<name>A0A5A8CYZ6_CAFRO</name>
<dbReference type="Gene3D" id="3.30.390.30">
    <property type="match status" value="1"/>
</dbReference>
<sequence>MRPACLARLAVDDDLFHPQAPVDKGSRWRQCVRRPTATQEAKEVCYQLGAEVVAVNTASRLLRLADGSSVSFGQLVLATGGADLRPALEAATADEAVLPLRAMHSWNRTEARVAAAAVAGLAGARGEVAVVGTGVAAVELACAIAHPRHSTSARRELRRLAVAGALDDDEGAAALPGCGEFGVRVSLQVPEPAPLSRLLPRYLSNRLASQLKAAGVSLECFSSLQHVGRAAAGRVEPHGRAATASVWRPRVSLNRVASFDAMRSTSSAFDLVLLAPDRVPARTGLADQGAEGWNGISLDRAVGGIAATADLLAAGGVFAAGSVAALPAPLRGRARDQSREGALVSGWTAGRNAVLAAQAAGAAGVPADAERVGLPAAWEAVLGQVGVRLTLVGEVDSSLETVGCWEAPPRASELRGAKRRAAASLRRGVVFYLRRGRVVGAVVWDRVPRSRACASLQQWLPDDDEGEQEQEQEEEEEEAASDATEAGDGERVDRPSRAHSAGASPSAASAAQDAGGDDDDDAEDEDEGEDEEEEEPPAEHGGRRPLTAAAPGASPGERRPPSGAASPPRRRPQGPRFVAGGSLFDRLYGSVTAGNDPVREAEAEVAAVPRGAHTSPEAVVRHMIRVTGRSPLADEAEARVVLSQAASLALDAARRQDARAGQEPIGVTWPAERRWDAELSADGRSRAAPAWEVASGPPLGHAAAPSAGGGAAEAAAVAAALAGASSLAPPSFLLAGESWRRLGAIEDADTAARAAARLQAKAALASERSRAAGSAGHAPSAAASLRREDAPSDAVPSMAATRSPATSDAAVRRQDRAAAAALGSVARAQSRSDSTRLIIRTTPEGHARPDDGGVDVLVPGTNRSSQSRREAFTAAVRTSADVIG</sequence>
<dbReference type="GO" id="GO:0005739">
    <property type="term" value="C:mitochondrion"/>
    <property type="evidence" value="ECO:0007669"/>
    <property type="project" value="TreeGrafter"/>
</dbReference>
<protein>
    <recommendedName>
        <fullName evidence="6">FAD/NAD(P)-binding domain-containing protein</fullName>
    </recommendedName>
</protein>
<dbReference type="AlphaFoldDB" id="A0A5A8CYZ6"/>
<dbReference type="SUPFAM" id="SSF55424">
    <property type="entry name" value="FAD/NAD-linked reductases, dimerisation (C-terminal) domain"/>
    <property type="match status" value="1"/>
</dbReference>
<keyword evidence="2" id="KW-0285">Flavoprotein</keyword>
<feature type="region of interest" description="Disordered" evidence="5">
    <location>
        <begin position="768"/>
        <end position="811"/>
    </location>
</feature>
<keyword evidence="4" id="KW-0560">Oxidoreductase</keyword>
<dbReference type="EMBL" id="VLTN01000001">
    <property type="protein sequence ID" value="KAA0157744.1"/>
    <property type="molecule type" value="Genomic_DNA"/>
</dbReference>
<feature type="compositionally biased region" description="Acidic residues" evidence="5">
    <location>
        <begin position="515"/>
        <end position="536"/>
    </location>
</feature>
<feature type="region of interest" description="Disordered" evidence="5">
    <location>
        <begin position="841"/>
        <end position="872"/>
    </location>
</feature>
<dbReference type="GO" id="GO:0016174">
    <property type="term" value="F:NAD(P)H oxidase H2O2-forming activity"/>
    <property type="evidence" value="ECO:0007669"/>
    <property type="project" value="TreeGrafter"/>
</dbReference>
<dbReference type="Pfam" id="PF07992">
    <property type="entry name" value="Pyr_redox_2"/>
    <property type="match status" value="1"/>
</dbReference>
<dbReference type="GO" id="GO:0033108">
    <property type="term" value="P:mitochondrial respiratory chain complex assembly"/>
    <property type="evidence" value="ECO:0007669"/>
    <property type="project" value="TreeGrafter"/>
</dbReference>
<evidence type="ECO:0000259" key="6">
    <source>
        <dbReference type="Pfam" id="PF07992"/>
    </source>
</evidence>
<reference evidence="7 8" key="1">
    <citation type="submission" date="2019-07" db="EMBL/GenBank/DDBJ databases">
        <title>Genomes of Cafeteria roenbergensis.</title>
        <authorList>
            <person name="Fischer M.G."/>
            <person name="Hackl T."/>
            <person name="Roman M."/>
        </authorList>
    </citation>
    <scope>NUCLEOTIDE SEQUENCE [LARGE SCALE GENOMIC DNA]</scope>
    <source>
        <strain evidence="7 8">BVI</strain>
    </source>
</reference>
<dbReference type="SUPFAM" id="SSF51905">
    <property type="entry name" value="FAD/NAD(P)-binding domain"/>
    <property type="match status" value="2"/>
</dbReference>
<evidence type="ECO:0000313" key="7">
    <source>
        <dbReference type="EMBL" id="KAA0157744.1"/>
    </source>
</evidence>
<evidence type="ECO:0000256" key="4">
    <source>
        <dbReference type="ARBA" id="ARBA00023002"/>
    </source>
</evidence>
<evidence type="ECO:0000256" key="1">
    <source>
        <dbReference type="ARBA" id="ARBA00006442"/>
    </source>
</evidence>